<dbReference type="EMBL" id="CAJPEV010000521">
    <property type="protein sequence ID" value="CAG0886089.1"/>
    <property type="molecule type" value="Genomic_DNA"/>
</dbReference>
<feature type="region of interest" description="Disordered" evidence="1">
    <location>
        <begin position="256"/>
        <end position="305"/>
    </location>
</feature>
<feature type="compositionally biased region" description="Basic and acidic residues" evidence="1">
    <location>
        <begin position="629"/>
        <end position="658"/>
    </location>
</feature>
<proteinExistence type="predicted"/>
<feature type="region of interest" description="Disordered" evidence="1">
    <location>
        <begin position="96"/>
        <end position="116"/>
    </location>
</feature>
<accession>A0A7R8X9X9</accession>
<gene>
    <name evidence="3" type="ORF">DSTB1V02_LOCUS3806</name>
</gene>
<reference evidence="3" key="1">
    <citation type="submission" date="2020-11" db="EMBL/GenBank/DDBJ databases">
        <authorList>
            <person name="Tran Van P."/>
        </authorList>
    </citation>
    <scope>NUCLEOTIDE SEQUENCE</scope>
</reference>
<sequence length="739" mass="82337">MHLMPSTNTEATVEIENSTFSLNEILVLLDKLPKMDPRANSPTISAPQQTNEFRQISFGASTSDGSDQLGNEALSTPFFFQEQVPSGMGARCGPTVTGASSIEERSHTTPSTNMETMVETESSTSLLNEFLDFHQTNESRQELSFHDAKPRGSDRLENDLLSRALMESIYSQARVPSGTRLRYDTTTEGTRHPPPSADLEGTGLAAETEKPISLDELPSPLGRKLVALATDGPDRLRIDAMSATFIGDFLSREVPAGAANGRKTTRKRKEPSTDRKEEPDAAHKRARNCEYARKSRQTKKQKEQLLQAELEAEEARNERLEREKLELSTIRDWFKPFVLGRVSRGAQRRNLLAEEWPYPTNIFGHGVGAYGMDVLEAPAFIASEDSPVATRQTNGNSEATNPGVTGLGQAQSLSSHVPLVPLHDSIQGAYSNREETRAPENEELRQMLLSLEFEGIQDMDMMEDPTSFSPTQLLARPEPPGMDVATDMLNVFDPQRINECIQAISFDALTSDDPDQLWNISMSTSMIGNIQEQSIELGISDMLKMEYPASFPPVLSLPEPRDALTISPSGLALQLAGEIGEEFTFDSSVLDGPEQLGDDALSRVESLGVQNEDHSGMEESRAIEIGTNTRDELLVGNKQEEQESDAGRKRAKAREYSSRYRQKKKDMEEKLKEDLEKLKYGNHQLEQENQALKRENQALERENQALEREKQALEREKQALERENQALKREKQAPLSTLA</sequence>
<evidence type="ECO:0000313" key="4">
    <source>
        <dbReference type="Proteomes" id="UP000677054"/>
    </source>
</evidence>
<dbReference type="Gene3D" id="1.20.5.170">
    <property type="match status" value="1"/>
</dbReference>
<feature type="compositionally biased region" description="Basic and acidic residues" evidence="1">
    <location>
        <begin position="270"/>
        <end position="293"/>
    </location>
</feature>
<feature type="domain" description="BZIP" evidence="2">
    <location>
        <begin position="643"/>
        <end position="706"/>
    </location>
</feature>
<feature type="region of interest" description="Disordered" evidence="1">
    <location>
        <begin position="609"/>
        <end position="739"/>
    </location>
</feature>
<protein>
    <recommendedName>
        <fullName evidence="2">BZIP domain-containing protein</fullName>
    </recommendedName>
</protein>
<dbReference type="SMART" id="SM00338">
    <property type="entry name" value="BRLZ"/>
    <property type="match status" value="2"/>
</dbReference>
<feature type="compositionally biased region" description="Basic and acidic residues" evidence="1">
    <location>
        <begin position="691"/>
        <end position="732"/>
    </location>
</feature>
<keyword evidence="4" id="KW-1185">Reference proteome</keyword>
<dbReference type="GO" id="GO:0003700">
    <property type="term" value="F:DNA-binding transcription factor activity"/>
    <property type="evidence" value="ECO:0007669"/>
    <property type="project" value="InterPro"/>
</dbReference>
<dbReference type="Pfam" id="PF07716">
    <property type="entry name" value="bZIP_2"/>
    <property type="match status" value="1"/>
</dbReference>
<dbReference type="InterPro" id="IPR046347">
    <property type="entry name" value="bZIP_sf"/>
</dbReference>
<dbReference type="PANTHER" id="PTHR38709">
    <property type="entry name" value="SI:CH73-193C12.2-RELATED"/>
    <property type="match status" value="1"/>
</dbReference>
<dbReference type="Proteomes" id="UP000677054">
    <property type="component" value="Unassembled WGS sequence"/>
</dbReference>
<name>A0A7R8X9X9_9CRUS</name>
<dbReference type="SUPFAM" id="SSF57959">
    <property type="entry name" value="Leucine zipper domain"/>
    <property type="match status" value="1"/>
</dbReference>
<feature type="compositionally biased region" description="Basic and acidic residues" evidence="1">
    <location>
        <begin position="665"/>
        <end position="679"/>
    </location>
</feature>
<feature type="compositionally biased region" description="Basic and acidic residues" evidence="1">
    <location>
        <begin position="611"/>
        <end position="622"/>
    </location>
</feature>
<dbReference type="PROSITE" id="PS50217">
    <property type="entry name" value="BZIP"/>
    <property type="match status" value="1"/>
</dbReference>
<dbReference type="OrthoDB" id="10261408at2759"/>
<feature type="region of interest" description="Disordered" evidence="1">
    <location>
        <begin position="176"/>
        <end position="203"/>
    </location>
</feature>
<dbReference type="InterPro" id="IPR004827">
    <property type="entry name" value="bZIP"/>
</dbReference>
<evidence type="ECO:0000313" key="3">
    <source>
        <dbReference type="EMBL" id="CAD7243899.1"/>
    </source>
</evidence>
<dbReference type="PANTHER" id="PTHR38709:SF1">
    <property type="entry name" value="DREBRIN"/>
    <property type="match status" value="1"/>
</dbReference>
<dbReference type="AlphaFoldDB" id="A0A7R8X9X9"/>
<organism evidence="3">
    <name type="scientific">Darwinula stevensoni</name>
    <dbReference type="NCBI Taxonomy" id="69355"/>
    <lineage>
        <taxon>Eukaryota</taxon>
        <taxon>Metazoa</taxon>
        <taxon>Ecdysozoa</taxon>
        <taxon>Arthropoda</taxon>
        <taxon>Crustacea</taxon>
        <taxon>Oligostraca</taxon>
        <taxon>Ostracoda</taxon>
        <taxon>Podocopa</taxon>
        <taxon>Podocopida</taxon>
        <taxon>Darwinulocopina</taxon>
        <taxon>Darwinuloidea</taxon>
        <taxon>Darwinulidae</taxon>
        <taxon>Darwinula</taxon>
    </lineage>
</organism>
<feature type="compositionally biased region" description="Basic and acidic residues" evidence="1">
    <location>
        <begin position="181"/>
        <end position="191"/>
    </location>
</feature>
<evidence type="ECO:0000259" key="2">
    <source>
        <dbReference type="PROSITE" id="PS50217"/>
    </source>
</evidence>
<evidence type="ECO:0000256" key="1">
    <source>
        <dbReference type="SAM" id="MobiDB-lite"/>
    </source>
</evidence>
<dbReference type="GO" id="GO:0005856">
    <property type="term" value="C:cytoskeleton"/>
    <property type="evidence" value="ECO:0007669"/>
    <property type="project" value="TreeGrafter"/>
</dbReference>
<dbReference type="EMBL" id="LR900038">
    <property type="protein sequence ID" value="CAD7243899.1"/>
    <property type="molecule type" value="Genomic_DNA"/>
</dbReference>
<dbReference type="CDD" id="cd14686">
    <property type="entry name" value="bZIP"/>
    <property type="match status" value="2"/>
</dbReference>